<dbReference type="PANTHER" id="PTHR21337">
    <property type="entry name" value="PHOSPHO-2-DEHYDRO-3-DEOXYHEPTONATE ALDOLASE 1, 2"/>
    <property type="match status" value="1"/>
</dbReference>
<evidence type="ECO:0000313" key="5">
    <source>
        <dbReference type="EMBL" id="GAA4652851.1"/>
    </source>
</evidence>
<protein>
    <recommendedName>
        <fullName evidence="3">Phospho-2-dehydro-3-deoxyheptonate aldolase</fullName>
        <ecNumber evidence="3">2.5.1.54</ecNumber>
    </recommendedName>
</protein>
<dbReference type="Gene3D" id="3.20.20.70">
    <property type="entry name" value="Aldolase class I"/>
    <property type="match status" value="1"/>
</dbReference>
<keyword evidence="2 3" id="KW-0808">Transferase</keyword>
<accession>A0ABP8VBQ2</accession>
<reference evidence="6" key="1">
    <citation type="journal article" date="2019" name="Int. J. Syst. Evol. Microbiol.">
        <title>The Global Catalogue of Microorganisms (GCM) 10K type strain sequencing project: providing services to taxonomists for standard genome sequencing and annotation.</title>
        <authorList>
            <consortium name="The Broad Institute Genomics Platform"/>
            <consortium name="The Broad Institute Genome Sequencing Center for Infectious Disease"/>
            <person name="Wu L."/>
            <person name="Ma J."/>
        </authorList>
    </citation>
    <scope>NUCLEOTIDE SEQUENCE [LARGE SCALE GENOMIC DNA]</scope>
    <source>
        <strain evidence="6">JCM 17805</strain>
    </source>
</reference>
<dbReference type="EC" id="2.5.1.54" evidence="3"/>
<comment type="catalytic activity">
    <reaction evidence="3">
        <text>D-erythrose 4-phosphate + phosphoenolpyruvate + H2O = 7-phospho-2-dehydro-3-deoxy-D-arabino-heptonate + phosphate</text>
        <dbReference type="Rhea" id="RHEA:14717"/>
        <dbReference type="ChEBI" id="CHEBI:15377"/>
        <dbReference type="ChEBI" id="CHEBI:16897"/>
        <dbReference type="ChEBI" id="CHEBI:43474"/>
        <dbReference type="ChEBI" id="CHEBI:58394"/>
        <dbReference type="ChEBI" id="CHEBI:58702"/>
        <dbReference type="EC" id="2.5.1.54"/>
    </reaction>
</comment>
<evidence type="ECO:0000313" key="6">
    <source>
        <dbReference type="Proteomes" id="UP001500604"/>
    </source>
</evidence>
<organism evidence="5 6">
    <name type="scientific">Kistimonas scapharcae</name>
    <dbReference type="NCBI Taxonomy" id="1036133"/>
    <lineage>
        <taxon>Bacteria</taxon>
        <taxon>Pseudomonadati</taxon>
        <taxon>Pseudomonadota</taxon>
        <taxon>Gammaproteobacteria</taxon>
        <taxon>Oceanospirillales</taxon>
        <taxon>Endozoicomonadaceae</taxon>
        <taxon>Kistimonas</taxon>
    </lineage>
</organism>
<evidence type="ECO:0000256" key="3">
    <source>
        <dbReference type="RuleBase" id="RU363071"/>
    </source>
</evidence>
<name>A0ABP8VBQ2_9GAMM</name>
<dbReference type="InterPro" id="IPR002480">
    <property type="entry name" value="DAHP_synth_2"/>
</dbReference>
<feature type="region of interest" description="Disordered" evidence="4">
    <location>
        <begin position="1"/>
        <end position="22"/>
    </location>
</feature>
<dbReference type="Pfam" id="PF01474">
    <property type="entry name" value="DAHP_synth_2"/>
    <property type="match status" value="1"/>
</dbReference>
<comment type="similarity">
    <text evidence="1 3">Belongs to the class-II DAHP synthase family.</text>
</comment>
<evidence type="ECO:0000256" key="1">
    <source>
        <dbReference type="ARBA" id="ARBA00008911"/>
    </source>
</evidence>
<dbReference type="PANTHER" id="PTHR21337:SF0">
    <property type="entry name" value="PHOSPHO-2-DEHYDRO-3-DEOXYHEPTONATE ALDOLASE"/>
    <property type="match status" value="1"/>
</dbReference>
<sequence>MQEWKPDSWRQKTALQQPEYRDPGKVMQVESELRRMPPLVFAGEVRALYQQLADVSEGRAFLLQGGDCAESFAEFSADNIRDTFKVLMQMAVVLTFGASCPVVKVGRLAGQFAKPRSQGTESRDGVVLPSYRGDIINSNEFTEAAREPNPERLLAAYHQSASTLNLIRAFAQGGLASLEQVHEWNLGFVKATPQSEKYMCLAERIDEALAFMKACGITGANTAAIRETSFYTSHEALLLPYEEALTRRDSLTGDWYDCSAHMLWIGDRTRQPDGAHVEFMRGIHNPIGIKAGPTTNSDELLRLLDTLNPDNQAGRINLIVRMGSDKIEECLPPLIQAIQREGSKVVWSSDPMHGNTIKAANGYKTREVTRVLQEVRRFFAAHRAEGTYAGGVHFEMTGQNVTECVGGSHCVTVEGLADRYHTHCDPRLNASQSLEMAFLIAETLKDCRKDHLATLGDSVAEKVVA</sequence>
<evidence type="ECO:0000256" key="4">
    <source>
        <dbReference type="SAM" id="MobiDB-lite"/>
    </source>
</evidence>
<comment type="caution">
    <text evidence="5">The sequence shown here is derived from an EMBL/GenBank/DDBJ whole genome shotgun (WGS) entry which is preliminary data.</text>
</comment>
<feature type="compositionally biased region" description="Basic and acidic residues" evidence="4">
    <location>
        <begin position="1"/>
        <end position="10"/>
    </location>
</feature>
<gene>
    <name evidence="5" type="ORF">GCM10023116_51350</name>
</gene>
<evidence type="ECO:0000256" key="2">
    <source>
        <dbReference type="ARBA" id="ARBA00022679"/>
    </source>
</evidence>
<proteinExistence type="inferred from homology"/>
<dbReference type="NCBIfam" id="TIGR01358">
    <property type="entry name" value="DAHP_synth_II"/>
    <property type="match status" value="1"/>
</dbReference>
<dbReference type="SUPFAM" id="SSF51569">
    <property type="entry name" value="Aldolase"/>
    <property type="match status" value="1"/>
</dbReference>
<dbReference type="InterPro" id="IPR013785">
    <property type="entry name" value="Aldolase_TIM"/>
</dbReference>
<dbReference type="RefSeq" id="WP_345199529.1">
    <property type="nucleotide sequence ID" value="NZ_BAABFL010000481.1"/>
</dbReference>
<keyword evidence="6" id="KW-1185">Reference proteome</keyword>
<dbReference type="Proteomes" id="UP001500604">
    <property type="component" value="Unassembled WGS sequence"/>
</dbReference>
<dbReference type="EMBL" id="BAABFL010000481">
    <property type="protein sequence ID" value="GAA4652851.1"/>
    <property type="molecule type" value="Genomic_DNA"/>
</dbReference>